<dbReference type="RefSeq" id="WP_135792299.1">
    <property type="nucleotide sequence ID" value="NZ_BNBQ01000005.1"/>
</dbReference>
<proteinExistence type="predicted"/>
<keyword evidence="2" id="KW-1185">Reference proteome</keyword>
<sequence>MSVPATGGPPRVCPWGQALAEQATTLHRGRPPSPRTPTTGAGYFVVAHSNGGKPALVAAPGPGGDAFMGFDISGHGRRFAVGLPQLPGVHGRADEATADLTIRLWAAPRTYHLSTLAFLEECLLTRDAAVQASDARSGTPVTELACQSAVR</sequence>
<accession>A0A4Z1DFZ5</accession>
<name>A0A4Z1DFZ5_STRGP</name>
<evidence type="ECO:0000313" key="1">
    <source>
        <dbReference type="EMBL" id="TGN82353.1"/>
    </source>
</evidence>
<comment type="caution">
    <text evidence="1">The sequence shown here is derived from an EMBL/GenBank/DDBJ whole genome shotgun (WGS) entry which is preliminary data.</text>
</comment>
<organism evidence="1 2">
    <name type="scientific">Streptomyces griseoluteus</name>
    <dbReference type="NCBI Taxonomy" id="29306"/>
    <lineage>
        <taxon>Bacteria</taxon>
        <taxon>Bacillati</taxon>
        <taxon>Actinomycetota</taxon>
        <taxon>Actinomycetes</taxon>
        <taxon>Kitasatosporales</taxon>
        <taxon>Streptomycetaceae</taxon>
        <taxon>Streptomyces</taxon>
    </lineage>
</organism>
<protein>
    <submittedName>
        <fullName evidence="1">Uncharacterized protein</fullName>
    </submittedName>
</protein>
<dbReference type="Proteomes" id="UP000298513">
    <property type="component" value="Unassembled WGS sequence"/>
</dbReference>
<reference evidence="1 2" key="1">
    <citation type="submission" date="2019-04" db="EMBL/GenBank/DDBJ databases">
        <title>Streptomyces sp. nov. Bv016 isolated from bark of Buahinia variegata.</title>
        <authorList>
            <person name="Kanchanasin P."/>
            <person name="Tanasupawat S."/>
            <person name="Yuki M."/>
            <person name="Kudo T."/>
        </authorList>
    </citation>
    <scope>NUCLEOTIDE SEQUENCE [LARGE SCALE GENOMIC DNA]</scope>
    <source>
        <strain evidence="1 2">JCM 4765</strain>
    </source>
</reference>
<dbReference type="GeneID" id="91531482"/>
<dbReference type="EMBL" id="SRRU01000006">
    <property type="protein sequence ID" value="TGN82353.1"/>
    <property type="molecule type" value="Genomic_DNA"/>
</dbReference>
<evidence type="ECO:0000313" key="2">
    <source>
        <dbReference type="Proteomes" id="UP000298513"/>
    </source>
</evidence>
<dbReference type="AlphaFoldDB" id="A0A4Z1DFZ5"/>
<gene>
    <name evidence="1" type="ORF">E5082_18175</name>
</gene>